<dbReference type="InterPro" id="IPR005952">
    <property type="entry name" value="Phosphogly_mut1"/>
</dbReference>
<dbReference type="EMBL" id="MFRA01000005">
    <property type="protein sequence ID" value="OGH92581.1"/>
    <property type="molecule type" value="Genomic_DNA"/>
</dbReference>
<evidence type="ECO:0000256" key="6">
    <source>
        <dbReference type="PIRSR" id="PIRSR613078-2"/>
    </source>
</evidence>
<evidence type="ECO:0000256" key="3">
    <source>
        <dbReference type="ARBA" id="ARBA00023152"/>
    </source>
</evidence>
<evidence type="ECO:0000256" key="5">
    <source>
        <dbReference type="PIRSR" id="PIRSR613078-1"/>
    </source>
</evidence>
<evidence type="ECO:0000313" key="8">
    <source>
        <dbReference type="Proteomes" id="UP000176634"/>
    </source>
</evidence>
<feature type="binding site" evidence="6">
    <location>
        <position position="78"/>
    </location>
    <ligand>
        <name>substrate</name>
    </ligand>
</feature>
<dbReference type="EC" id="5.4.2.11" evidence="2"/>
<dbReference type="Pfam" id="PF00300">
    <property type="entry name" value="His_Phos_1"/>
    <property type="match status" value="1"/>
</dbReference>
<dbReference type="CDD" id="cd07067">
    <property type="entry name" value="HP_PGM_like"/>
    <property type="match status" value="1"/>
</dbReference>
<keyword evidence="4" id="KW-0413">Isomerase</keyword>
<name>A0A1F6P8S8_9BACT</name>
<feature type="active site" description="Proton donor/acceptor" evidence="5">
    <location>
        <position position="101"/>
    </location>
</feature>
<dbReference type="Gene3D" id="3.40.50.1240">
    <property type="entry name" value="Phosphoglycerate mutase-like"/>
    <property type="match status" value="1"/>
</dbReference>
<organism evidence="7 8">
    <name type="scientific">Candidatus Magasanikbacteria bacterium RIFOXYD1_FULL_40_23</name>
    <dbReference type="NCBI Taxonomy" id="1798705"/>
    <lineage>
        <taxon>Bacteria</taxon>
        <taxon>Candidatus Magasanikiibacteriota</taxon>
    </lineage>
</organism>
<feature type="active site" description="Tele-phosphohistidine intermediate" evidence="5">
    <location>
        <position position="11"/>
    </location>
</feature>
<evidence type="ECO:0000256" key="2">
    <source>
        <dbReference type="ARBA" id="ARBA00012028"/>
    </source>
</evidence>
<dbReference type="STRING" id="1798705.A2563_02805"/>
<dbReference type="Proteomes" id="UP000176634">
    <property type="component" value="Unassembled WGS sequence"/>
</dbReference>
<reference evidence="7 8" key="1">
    <citation type="journal article" date="2016" name="Nat. Commun.">
        <title>Thousands of microbial genomes shed light on interconnected biogeochemical processes in an aquifer system.</title>
        <authorList>
            <person name="Anantharaman K."/>
            <person name="Brown C.T."/>
            <person name="Hug L.A."/>
            <person name="Sharon I."/>
            <person name="Castelle C.J."/>
            <person name="Probst A.J."/>
            <person name="Thomas B.C."/>
            <person name="Singh A."/>
            <person name="Wilkins M.J."/>
            <person name="Karaoz U."/>
            <person name="Brodie E.L."/>
            <person name="Williams K.H."/>
            <person name="Hubbard S.S."/>
            <person name="Banfield J.F."/>
        </authorList>
    </citation>
    <scope>NUCLEOTIDE SEQUENCE [LARGE SCALE GENOMIC DNA]</scope>
</reference>
<dbReference type="PANTHER" id="PTHR11931">
    <property type="entry name" value="PHOSPHOGLYCERATE MUTASE"/>
    <property type="match status" value="1"/>
</dbReference>
<dbReference type="PROSITE" id="PS00175">
    <property type="entry name" value="PG_MUTASE"/>
    <property type="match status" value="1"/>
</dbReference>
<comment type="caution">
    <text evidence="7">The sequence shown here is derived from an EMBL/GenBank/DDBJ whole genome shotgun (WGS) entry which is preliminary data.</text>
</comment>
<proteinExistence type="inferred from homology"/>
<dbReference type="InterPro" id="IPR029033">
    <property type="entry name" value="His_PPase_superfam"/>
</dbReference>
<comment type="similarity">
    <text evidence="1">Belongs to the phosphoglycerate mutase family. BPG-dependent PGAM subfamily.</text>
</comment>
<gene>
    <name evidence="7" type="ORF">A2563_02805</name>
</gene>
<evidence type="ECO:0000313" key="7">
    <source>
        <dbReference type="EMBL" id="OGH92581.1"/>
    </source>
</evidence>
<evidence type="ECO:0000256" key="1">
    <source>
        <dbReference type="ARBA" id="ARBA00006717"/>
    </source>
</evidence>
<keyword evidence="3" id="KW-0324">Glycolysis</keyword>
<sequence length="269" mass="31343">MLPLNLVIVRHGESEGNIANRRSRKGDNSDFTPEFLNRHSTKLRLTDKGKVQAKMAGDWLKSQGLDRFDGYYVSEYTRAVETAALLDLPDADWNMDFQLRERDHGQVDMLANSTRKEQFQRYMRLRQQHLLYAPWPDGESIPEICDRLRTNILSTLHREMADKQVIIVSHGGLMQAFRIILEHMTADTYHTVESENQKWFKIGNCQVIHYTRVNPNDPMEVLPHLGWVRSVNPYDPTFAGHDWQPIVRKKYTNAELLALAERSKRLVNE</sequence>
<dbReference type="GO" id="GO:0004619">
    <property type="term" value="F:phosphoglycerate mutase activity"/>
    <property type="evidence" value="ECO:0007669"/>
    <property type="project" value="UniProtKB-EC"/>
</dbReference>
<dbReference type="InterPro" id="IPR013078">
    <property type="entry name" value="His_Pase_superF_clade-1"/>
</dbReference>
<feature type="binding site" evidence="6">
    <location>
        <begin position="10"/>
        <end position="17"/>
    </location>
    <ligand>
        <name>substrate</name>
    </ligand>
</feature>
<protein>
    <recommendedName>
        <fullName evidence="2">phosphoglycerate mutase (2,3-diphosphoglycerate-dependent)</fullName>
        <ecNumber evidence="2">5.4.2.11</ecNumber>
    </recommendedName>
</protein>
<accession>A0A1F6P8S8</accession>
<dbReference type="SMART" id="SM00855">
    <property type="entry name" value="PGAM"/>
    <property type="match status" value="1"/>
</dbReference>
<dbReference type="GO" id="GO:0006096">
    <property type="term" value="P:glycolytic process"/>
    <property type="evidence" value="ECO:0007669"/>
    <property type="project" value="UniProtKB-KW"/>
</dbReference>
<dbReference type="SUPFAM" id="SSF53254">
    <property type="entry name" value="Phosphoglycerate mutase-like"/>
    <property type="match status" value="1"/>
</dbReference>
<dbReference type="InterPro" id="IPR001345">
    <property type="entry name" value="PG/BPGM_mutase_AS"/>
</dbReference>
<evidence type="ECO:0000256" key="4">
    <source>
        <dbReference type="ARBA" id="ARBA00023235"/>
    </source>
</evidence>
<dbReference type="AlphaFoldDB" id="A0A1F6P8S8"/>